<organism evidence="1">
    <name type="scientific">freshwater metagenome</name>
    <dbReference type="NCBI Taxonomy" id="449393"/>
    <lineage>
        <taxon>unclassified sequences</taxon>
        <taxon>metagenomes</taxon>
        <taxon>ecological metagenomes</taxon>
    </lineage>
</organism>
<proteinExistence type="predicted"/>
<gene>
    <name evidence="1" type="ORF">UFOPK2579_02540</name>
</gene>
<dbReference type="AlphaFoldDB" id="A0A6J6S6S1"/>
<dbReference type="EMBL" id="CAEZXR010000386">
    <property type="protein sequence ID" value="CAB4730413.1"/>
    <property type="molecule type" value="Genomic_DNA"/>
</dbReference>
<sequence>MASEVSESVLSLSMTWSLCAWSALNLKIHLSAYW</sequence>
<name>A0A6J6S6S1_9ZZZZ</name>
<protein>
    <submittedName>
        <fullName evidence="1">Unannotated protein</fullName>
    </submittedName>
</protein>
<evidence type="ECO:0000313" key="1">
    <source>
        <dbReference type="EMBL" id="CAB4730413.1"/>
    </source>
</evidence>
<reference evidence="1" key="1">
    <citation type="submission" date="2020-05" db="EMBL/GenBank/DDBJ databases">
        <authorList>
            <person name="Chiriac C."/>
            <person name="Salcher M."/>
            <person name="Ghai R."/>
            <person name="Kavagutti S V."/>
        </authorList>
    </citation>
    <scope>NUCLEOTIDE SEQUENCE</scope>
</reference>
<accession>A0A6J6S6S1</accession>